<dbReference type="EMBL" id="FNBH01000004">
    <property type="protein sequence ID" value="SDG43110.1"/>
    <property type="molecule type" value="Genomic_DNA"/>
</dbReference>
<dbReference type="Proteomes" id="UP000199203">
    <property type="component" value="Unassembled WGS sequence"/>
</dbReference>
<name>A0A1G7U8M2_9FLAO</name>
<dbReference type="STRING" id="454006.SAMN05421825_3337"/>
<sequence>MHSEFININHKKIKNMSILSVTFHTTEDRIEEWDIYVENDLHQMVENLIDVEKYILSEVHSEMLNEGKNTNLFLLFDNDDVRDQFMESELVNLEERIAQKFGPEVMVFPTFLNPKKKRF</sequence>
<proteinExistence type="predicted"/>
<dbReference type="InterPro" id="IPR025563">
    <property type="entry name" value="DUF4286"/>
</dbReference>
<dbReference type="Pfam" id="PF14114">
    <property type="entry name" value="DUF4286"/>
    <property type="match status" value="1"/>
</dbReference>
<protein>
    <recommendedName>
        <fullName evidence="3">DUF4286 domain-containing protein</fullName>
    </recommendedName>
</protein>
<keyword evidence="2" id="KW-1185">Reference proteome</keyword>
<evidence type="ECO:0000313" key="1">
    <source>
        <dbReference type="EMBL" id="SDG43110.1"/>
    </source>
</evidence>
<organism evidence="1 2">
    <name type="scientific">Epilithonimonas hungarica</name>
    <dbReference type="NCBI Taxonomy" id="454006"/>
    <lineage>
        <taxon>Bacteria</taxon>
        <taxon>Pseudomonadati</taxon>
        <taxon>Bacteroidota</taxon>
        <taxon>Flavobacteriia</taxon>
        <taxon>Flavobacteriales</taxon>
        <taxon>Weeksellaceae</taxon>
        <taxon>Chryseobacterium group</taxon>
        <taxon>Epilithonimonas</taxon>
    </lineage>
</organism>
<evidence type="ECO:0000313" key="2">
    <source>
        <dbReference type="Proteomes" id="UP000199203"/>
    </source>
</evidence>
<reference evidence="2" key="1">
    <citation type="submission" date="2016-10" db="EMBL/GenBank/DDBJ databases">
        <authorList>
            <person name="Varghese N."/>
            <person name="Submissions S."/>
        </authorList>
    </citation>
    <scope>NUCLEOTIDE SEQUENCE [LARGE SCALE GENOMIC DNA]</scope>
    <source>
        <strain evidence="2">DSM 19684</strain>
    </source>
</reference>
<dbReference type="AlphaFoldDB" id="A0A1G7U8M2"/>
<evidence type="ECO:0008006" key="3">
    <source>
        <dbReference type="Google" id="ProtNLM"/>
    </source>
</evidence>
<accession>A0A1G7U8M2</accession>
<gene>
    <name evidence="1" type="ORF">SAMN05421825_3337</name>
</gene>